<dbReference type="RefSeq" id="WP_032592028.1">
    <property type="nucleotide sequence ID" value="NZ_CUNU01000002.1"/>
</dbReference>
<dbReference type="EMBL" id="MKBD01000005">
    <property type="protein sequence ID" value="OEY03341.1"/>
    <property type="molecule type" value="Genomic_DNA"/>
</dbReference>
<protein>
    <submittedName>
        <fullName evidence="1">Uncharacterized protein</fullName>
    </submittedName>
</protein>
<reference evidence="1" key="1">
    <citation type="journal article" date="2008" name="BMC Microbiol.">
        <title>Sequence variability of Campylobacter temperate bacteriophages.</title>
        <authorList>
            <person name="Clark C.G."/>
            <person name="Ng L.K."/>
        </authorList>
    </citation>
    <scope>NUCLEOTIDE SEQUENCE</scope>
    <source>
        <strain evidence="1">NCTC 13255</strain>
    </source>
</reference>
<gene>
    <name evidence="2" type="ORF">A0K99_02660</name>
</gene>
<accession>F1B026</accession>
<evidence type="ECO:0000313" key="3">
    <source>
        <dbReference type="Proteomes" id="UP000865592"/>
    </source>
</evidence>
<proteinExistence type="predicted"/>
<dbReference type="Proteomes" id="UP000865592">
    <property type="component" value="Unassembled WGS sequence"/>
</dbReference>
<reference evidence="1" key="2">
    <citation type="submission" date="2010-05" db="EMBL/GenBank/DDBJ databases">
        <title>Sequencing of CJIE1 prophage homologs reveals variable gene carriage.</title>
        <authorList>
            <person name="Clark C.G."/>
        </authorList>
    </citation>
    <scope>NUCLEOTIDE SEQUENCE</scope>
    <source>
        <strain evidence="1">NCTC 13255</strain>
    </source>
</reference>
<dbReference type="EMBL" id="HM192820">
    <property type="protein sequence ID" value="ADX98429.1"/>
    <property type="molecule type" value="Genomic_DNA"/>
</dbReference>
<sequence>MYVNAKIDVTDLEYVSLYEIMELFYNLGNDEQEEFFRRASRTYPEKTIKALFFKLDNDEAKELLNELNETIKSDKEWQEMAKSINGDER</sequence>
<reference evidence="2 3" key="3">
    <citation type="submission" date="2016-09" db="EMBL/GenBank/DDBJ databases">
        <title>Campylobacter genomics.</title>
        <authorList>
            <person name="Weis A.M."/>
            <person name="Weimer B.C."/>
            <person name="Gilpin B."/>
            <person name="Huang B.C."/>
            <person name="Kong N."/>
        </authorList>
    </citation>
    <scope>NUCLEOTIDE SEQUENCE [LARGE SCALE GENOMIC DNA]</scope>
    <source>
        <strain evidence="2 3">BCW_4735</strain>
    </source>
</reference>
<dbReference type="AlphaFoldDB" id="F1B026"/>
<organism evidence="1">
    <name type="scientific">Campylobacter jejuni</name>
    <dbReference type="NCBI Taxonomy" id="197"/>
    <lineage>
        <taxon>Bacteria</taxon>
        <taxon>Pseudomonadati</taxon>
        <taxon>Campylobacterota</taxon>
        <taxon>Epsilonproteobacteria</taxon>
        <taxon>Campylobacterales</taxon>
        <taxon>Campylobacteraceae</taxon>
        <taxon>Campylobacter</taxon>
    </lineage>
</organism>
<evidence type="ECO:0000313" key="2">
    <source>
        <dbReference type="EMBL" id="OEY03341.1"/>
    </source>
</evidence>
<evidence type="ECO:0000313" key="1">
    <source>
        <dbReference type="EMBL" id="ADX98429.1"/>
    </source>
</evidence>
<name>F1B026_CAMJU</name>